<dbReference type="InterPro" id="IPR005532">
    <property type="entry name" value="SUMF_dom"/>
</dbReference>
<dbReference type="InterPro" id="IPR016187">
    <property type="entry name" value="CTDL_fold"/>
</dbReference>
<accession>A0A6I6JZ91</accession>
<dbReference type="SUPFAM" id="SSF56436">
    <property type="entry name" value="C-type lectin-like"/>
    <property type="match status" value="1"/>
</dbReference>
<proteinExistence type="predicted"/>
<name>A0A6I6JZ91_9BACT</name>
<dbReference type="Proteomes" id="UP000428260">
    <property type="component" value="Chromosome"/>
</dbReference>
<sequence length="199" mass="22821">MIFILEQTMNQHFFEHGLYDGYYILNEQQTINTTASVSSNGDAVYLVFYDQEIVFERSTKYYWKKVARISDRREISGEVFNLITAVINSPAKNEKNVVSENLAVSLNESTDNDGETDSSIYSLIPLQKPGKFMEMDKLQGKTFPMGQPNPDIGYADFFNDKQPVQERTIDDFIIGKYEVTWAQFRDFLNAVKIQSASAM</sequence>
<feature type="domain" description="Sulfatase-modifying factor enzyme-like" evidence="1">
    <location>
        <begin position="138"/>
        <end position="192"/>
    </location>
</feature>
<evidence type="ECO:0000259" key="1">
    <source>
        <dbReference type="Pfam" id="PF03781"/>
    </source>
</evidence>
<reference evidence="2 3" key="1">
    <citation type="submission" date="2019-11" db="EMBL/GenBank/DDBJ databases">
        <authorList>
            <person name="Zheng R.K."/>
            <person name="Sun C.M."/>
        </authorList>
    </citation>
    <scope>NUCLEOTIDE SEQUENCE [LARGE SCALE GENOMIC DNA]</scope>
    <source>
        <strain evidence="2 3">WC007</strain>
    </source>
</reference>
<gene>
    <name evidence="2" type="ORF">GM418_12630</name>
</gene>
<dbReference type="Pfam" id="PF03781">
    <property type="entry name" value="FGE-sulfatase"/>
    <property type="match status" value="1"/>
</dbReference>
<dbReference type="AlphaFoldDB" id="A0A6I6JZ91"/>
<organism evidence="2 3">
    <name type="scientific">Maribellus comscasis</name>
    <dbReference type="NCBI Taxonomy" id="2681766"/>
    <lineage>
        <taxon>Bacteria</taxon>
        <taxon>Pseudomonadati</taxon>
        <taxon>Bacteroidota</taxon>
        <taxon>Bacteroidia</taxon>
        <taxon>Marinilabiliales</taxon>
        <taxon>Prolixibacteraceae</taxon>
        <taxon>Maribellus</taxon>
    </lineage>
</organism>
<dbReference type="KEGG" id="mcos:GM418_12630"/>
<dbReference type="InterPro" id="IPR042095">
    <property type="entry name" value="SUMF_sf"/>
</dbReference>
<keyword evidence="3" id="KW-1185">Reference proteome</keyword>
<evidence type="ECO:0000313" key="2">
    <source>
        <dbReference type="EMBL" id="QGY44473.1"/>
    </source>
</evidence>
<evidence type="ECO:0000313" key="3">
    <source>
        <dbReference type="Proteomes" id="UP000428260"/>
    </source>
</evidence>
<protein>
    <submittedName>
        <fullName evidence="2">SUMF1/EgtB/PvdO family nonheme iron enzyme</fullName>
    </submittedName>
</protein>
<dbReference type="EMBL" id="CP046401">
    <property type="protein sequence ID" value="QGY44473.1"/>
    <property type="molecule type" value="Genomic_DNA"/>
</dbReference>
<dbReference type="Gene3D" id="3.90.1580.10">
    <property type="entry name" value="paralog of FGE (formylglycine-generating enzyme)"/>
    <property type="match status" value="1"/>
</dbReference>